<dbReference type="Proteomes" id="UP001480955">
    <property type="component" value="Unassembled WGS sequence"/>
</dbReference>
<dbReference type="PROSITE" id="PS50112">
    <property type="entry name" value="PAS"/>
    <property type="match status" value="3"/>
</dbReference>
<reference evidence="13 14" key="1">
    <citation type="submission" date="2024-06" db="EMBL/GenBank/DDBJ databases">
        <authorList>
            <person name="Campbell A.G."/>
        </authorList>
    </citation>
    <scope>NUCLEOTIDE SEQUENCE [LARGE SCALE GENOMIC DNA]</scope>
    <source>
        <strain evidence="13 14">EM12</strain>
    </source>
</reference>
<feature type="region of interest" description="Disordered" evidence="8">
    <location>
        <begin position="1"/>
        <end position="30"/>
    </location>
</feature>
<evidence type="ECO:0000256" key="6">
    <source>
        <dbReference type="ARBA" id="ARBA00023125"/>
    </source>
</evidence>
<feature type="compositionally biased region" description="Basic and acidic residues" evidence="8">
    <location>
        <begin position="1"/>
        <end position="19"/>
    </location>
</feature>
<evidence type="ECO:0000259" key="11">
    <source>
        <dbReference type="PROSITE" id="PS50112"/>
    </source>
</evidence>
<dbReference type="InterPro" id="IPR011006">
    <property type="entry name" value="CheY-like_superfamily"/>
</dbReference>
<feature type="domain" description="PAC" evidence="12">
    <location>
        <begin position="109"/>
        <end position="162"/>
    </location>
</feature>
<dbReference type="Pfam" id="PF00196">
    <property type="entry name" value="GerE"/>
    <property type="match status" value="1"/>
</dbReference>
<dbReference type="Pfam" id="PF08447">
    <property type="entry name" value="PAS_3"/>
    <property type="match status" value="2"/>
</dbReference>
<dbReference type="InterPro" id="IPR013655">
    <property type="entry name" value="PAS_fold_3"/>
</dbReference>
<evidence type="ECO:0000259" key="12">
    <source>
        <dbReference type="PROSITE" id="PS50113"/>
    </source>
</evidence>
<dbReference type="Gene3D" id="1.10.10.10">
    <property type="entry name" value="Winged helix-like DNA-binding domain superfamily/Winged helix DNA-binding domain"/>
    <property type="match status" value="1"/>
</dbReference>
<accession>A0ABV1QL63</accession>
<feature type="domain" description="HTH luxR-type" evidence="9">
    <location>
        <begin position="799"/>
        <end position="864"/>
    </location>
</feature>
<feature type="modified residue" description="4-aspartylphosphate" evidence="7">
    <location>
        <position position="719"/>
    </location>
</feature>
<organism evidence="13 14">
    <name type="scientific">Methylorubrum podarium</name>
    <dbReference type="NCBI Taxonomy" id="200476"/>
    <lineage>
        <taxon>Bacteria</taxon>
        <taxon>Pseudomonadati</taxon>
        <taxon>Pseudomonadota</taxon>
        <taxon>Alphaproteobacteria</taxon>
        <taxon>Hyphomicrobiales</taxon>
        <taxon>Methylobacteriaceae</taxon>
        <taxon>Methylorubrum</taxon>
    </lineage>
</organism>
<comment type="caution">
    <text evidence="13">The sequence shown here is derived from an EMBL/GenBank/DDBJ whole genome shotgun (WGS) entry which is preliminary data.</text>
</comment>
<keyword evidence="5" id="KW-0418">Kinase</keyword>
<dbReference type="PRINTS" id="PR00038">
    <property type="entry name" value="HTHLUXR"/>
</dbReference>
<feature type="domain" description="Response regulatory" evidence="10">
    <location>
        <begin position="670"/>
        <end position="783"/>
    </location>
</feature>
<evidence type="ECO:0000256" key="7">
    <source>
        <dbReference type="PROSITE-ProRule" id="PRU00169"/>
    </source>
</evidence>
<evidence type="ECO:0000259" key="10">
    <source>
        <dbReference type="PROSITE" id="PS50110"/>
    </source>
</evidence>
<dbReference type="NCBIfam" id="TIGR00229">
    <property type="entry name" value="sensory_box"/>
    <property type="match status" value="4"/>
</dbReference>
<dbReference type="EMBL" id="JBELQE010000054">
    <property type="protein sequence ID" value="MER2250104.1"/>
    <property type="molecule type" value="Genomic_DNA"/>
</dbReference>
<dbReference type="InterPro" id="IPR001610">
    <property type="entry name" value="PAC"/>
</dbReference>
<dbReference type="CDD" id="cd06170">
    <property type="entry name" value="LuxR_C_like"/>
    <property type="match status" value="1"/>
</dbReference>
<dbReference type="InterPro" id="IPR000792">
    <property type="entry name" value="Tscrpt_reg_LuxR_C"/>
</dbReference>
<dbReference type="SUPFAM" id="SSF55785">
    <property type="entry name" value="PYP-like sensor domain (PAS domain)"/>
    <property type="match status" value="5"/>
</dbReference>
<feature type="domain" description="PAS" evidence="11">
    <location>
        <begin position="35"/>
        <end position="107"/>
    </location>
</feature>
<keyword evidence="14" id="KW-1185">Reference proteome</keyword>
<dbReference type="InterPro" id="IPR000014">
    <property type="entry name" value="PAS"/>
</dbReference>
<feature type="domain" description="PAS" evidence="11">
    <location>
        <begin position="548"/>
        <end position="620"/>
    </location>
</feature>
<comment type="catalytic activity">
    <reaction evidence="1">
        <text>ATP + protein L-histidine = ADP + protein N-phospho-L-histidine.</text>
        <dbReference type="EC" id="2.7.13.3"/>
    </reaction>
</comment>
<feature type="domain" description="PAC" evidence="12">
    <location>
        <begin position="239"/>
        <end position="291"/>
    </location>
</feature>
<feature type="domain" description="PAS" evidence="11">
    <location>
        <begin position="422"/>
        <end position="492"/>
    </location>
</feature>
<gene>
    <name evidence="13" type="ORF">ABS772_09305</name>
</gene>
<dbReference type="SMART" id="SM00421">
    <property type="entry name" value="HTH_LUXR"/>
    <property type="match status" value="1"/>
</dbReference>
<evidence type="ECO:0000313" key="13">
    <source>
        <dbReference type="EMBL" id="MER2250104.1"/>
    </source>
</evidence>
<dbReference type="InterPro" id="IPR035965">
    <property type="entry name" value="PAS-like_dom_sf"/>
</dbReference>
<dbReference type="RefSeq" id="WP_350393961.1">
    <property type="nucleotide sequence ID" value="NZ_JBELQE010000054.1"/>
</dbReference>
<dbReference type="PANTHER" id="PTHR43304:SF1">
    <property type="entry name" value="PAC DOMAIN-CONTAINING PROTEIN"/>
    <property type="match status" value="1"/>
</dbReference>
<dbReference type="SUPFAM" id="SSF52172">
    <property type="entry name" value="CheY-like"/>
    <property type="match status" value="1"/>
</dbReference>
<dbReference type="Pfam" id="PF00072">
    <property type="entry name" value="Response_reg"/>
    <property type="match status" value="1"/>
</dbReference>
<dbReference type="Pfam" id="PF08448">
    <property type="entry name" value="PAS_4"/>
    <property type="match status" value="3"/>
</dbReference>
<dbReference type="InterPro" id="IPR016032">
    <property type="entry name" value="Sig_transdc_resp-reg_C-effctor"/>
</dbReference>
<sequence>MSQDRSPGDDDRPAGHDPSLDGPLARAGTAQAPTPDELFAAFARQAQVFIGIADTNLRPVFVNAAGREMVGLSPEDDISAFSITDFFDTADQALIRDVALPTLLRDGRWEDELRFRHFGGGSGTMMHWRAFALYDVDGTFIGAATITTDISARKRAETQLRASEARLQAAVDLVGLSAYAWDPRTGALDWDARLKALWGLPPDAHVDEQVWFFAIHPDDRPRVEAAVAHCTDPAGDGVYHIRYRVIGIQDGVERWVSTHGRTGFEDGRPVSFVGVVVEITAQMWAEAALRESEHRLSATLAQLPIGVGLVNPDSSIALANQVLGRYAPERIPSVELLSERWQAYAPDGRRLSPAEYPGARALRGETVVPGVDFVFTHPDGLECWTRVSAAPFHNVDHEINGAIVVVQDIDREKRAELALRESEERFRAVAEQAEAGIVIVDAAHRMSFVNERYCEILGRTHNDLLGRTVQELTHPDDWAFNEPLYQRAMAEGAPFTIEKRYLRRDGTTVWVRNVVSALRDRTGTVVGGLAVSLDVTERHQAEEALRESEERFRLFAEHSANVLWLANLESGRIDYRSPAFARIWGMPVEDKPDLASWLASVHPEDREAAAQAMERVRGGETLVFEYRIQRASDNAVRRIRDTFFPIPRTDGGIRSAGGIAQDITTDTGLRAYVIAVGDNARCSLVGALQAAGYEVQTFVSGQAFLKMASSLMPGCVVLDLKEAGSLGVASELKPARSHLPVVAVGASEGDVGFGVRAMKAGAVDFLEEPWTAEALLFAVRTALAEIRAEADRARGRDDARDRIATLSAREREVLEGLLAGGTNKTIGRTLGLSPRTVEIHRARVMEALGARTLPEAVLTATVAGVRPAGQDGG</sequence>
<dbReference type="InterPro" id="IPR000700">
    <property type="entry name" value="PAS-assoc_C"/>
</dbReference>
<feature type="domain" description="PAC" evidence="12">
    <location>
        <begin position="495"/>
        <end position="547"/>
    </location>
</feature>
<keyword evidence="3 7" id="KW-0597">Phosphoprotein</keyword>
<name>A0ABV1QL63_9HYPH</name>
<dbReference type="PROSITE" id="PS50110">
    <property type="entry name" value="RESPONSE_REGULATORY"/>
    <property type="match status" value="1"/>
</dbReference>
<dbReference type="SUPFAM" id="SSF46894">
    <property type="entry name" value="C-terminal effector domain of the bipartite response regulators"/>
    <property type="match status" value="1"/>
</dbReference>
<keyword evidence="6" id="KW-0238">DNA-binding</keyword>
<feature type="domain" description="PAC" evidence="12">
    <location>
        <begin position="369"/>
        <end position="421"/>
    </location>
</feature>
<dbReference type="PROSITE" id="PS50113">
    <property type="entry name" value="PAC"/>
    <property type="match status" value="4"/>
</dbReference>
<evidence type="ECO:0000259" key="9">
    <source>
        <dbReference type="PROSITE" id="PS50043"/>
    </source>
</evidence>
<evidence type="ECO:0000256" key="4">
    <source>
        <dbReference type="ARBA" id="ARBA00022679"/>
    </source>
</evidence>
<dbReference type="SMART" id="SM00448">
    <property type="entry name" value="REC"/>
    <property type="match status" value="1"/>
</dbReference>
<dbReference type="Gene3D" id="3.30.450.20">
    <property type="entry name" value="PAS domain"/>
    <property type="match status" value="5"/>
</dbReference>
<dbReference type="Gene3D" id="3.40.50.2300">
    <property type="match status" value="1"/>
</dbReference>
<evidence type="ECO:0000313" key="14">
    <source>
        <dbReference type="Proteomes" id="UP001480955"/>
    </source>
</evidence>
<evidence type="ECO:0000256" key="2">
    <source>
        <dbReference type="ARBA" id="ARBA00012438"/>
    </source>
</evidence>
<dbReference type="PANTHER" id="PTHR43304">
    <property type="entry name" value="PHYTOCHROME-LIKE PROTEIN CPH1"/>
    <property type="match status" value="1"/>
</dbReference>
<dbReference type="SMART" id="SM00086">
    <property type="entry name" value="PAC"/>
    <property type="match status" value="5"/>
</dbReference>
<dbReference type="InterPro" id="IPR013656">
    <property type="entry name" value="PAS_4"/>
</dbReference>
<evidence type="ECO:0000256" key="1">
    <source>
        <dbReference type="ARBA" id="ARBA00000085"/>
    </source>
</evidence>
<dbReference type="SMART" id="SM00091">
    <property type="entry name" value="PAS"/>
    <property type="match status" value="5"/>
</dbReference>
<evidence type="ECO:0000256" key="5">
    <source>
        <dbReference type="ARBA" id="ARBA00022777"/>
    </source>
</evidence>
<protein>
    <recommendedName>
        <fullName evidence="2">histidine kinase</fullName>
        <ecNumber evidence="2">2.7.13.3</ecNumber>
    </recommendedName>
</protein>
<evidence type="ECO:0000256" key="8">
    <source>
        <dbReference type="SAM" id="MobiDB-lite"/>
    </source>
</evidence>
<proteinExistence type="predicted"/>
<dbReference type="PROSITE" id="PS50043">
    <property type="entry name" value="HTH_LUXR_2"/>
    <property type="match status" value="1"/>
</dbReference>
<keyword evidence="4" id="KW-0808">Transferase</keyword>
<evidence type="ECO:0000256" key="3">
    <source>
        <dbReference type="ARBA" id="ARBA00022553"/>
    </source>
</evidence>
<dbReference type="EC" id="2.7.13.3" evidence="2"/>
<dbReference type="InterPro" id="IPR001789">
    <property type="entry name" value="Sig_transdc_resp-reg_receiver"/>
</dbReference>
<dbReference type="CDD" id="cd00130">
    <property type="entry name" value="PAS"/>
    <property type="match status" value="4"/>
</dbReference>
<dbReference type="InterPro" id="IPR052162">
    <property type="entry name" value="Sensor_kinase/Photoreceptor"/>
</dbReference>
<dbReference type="InterPro" id="IPR036388">
    <property type="entry name" value="WH-like_DNA-bd_sf"/>
</dbReference>